<dbReference type="Proteomes" id="UP001604336">
    <property type="component" value="Unassembled WGS sequence"/>
</dbReference>
<dbReference type="AlphaFoldDB" id="A0ABD1SZ64"/>
<reference evidence="2" key="1">
    <citation type="submission" date="2024-07" db="EMBL/GenBank/DDBJ databases">
        <title>Two chromosome-level genome assemblies of Korean endemic species Abeliophyllum distichum and Forsythia ovata (Oleaceae).</title>
        <authorList>
            <person name="Jang H."/>
        </authorList>
    </citation>
    <scope>NUCLEOTIDE SEQUENCE [LARGE SCALE GENOMIC DNA]</scope>
</reference>
<dbReference type="SUPFAM" id="SSF56672">
    <property type="entry name" value="DNA/RNA polymerases"/>
    <property type="match status" value="1"/>
</dbReference>
<protein>
    <submittedName>
        <fullName evidence="1">Reverse transcriptase</fullName>
    </submittedName>
</protein>
<dbReference type="GO" id="GO:0003964">
    <property type="term" value="F:RNA-directed DNA polymerase activity"/>
    <property type="evidence" value="ECO:0007669"/>
    <property type="project" value="UniProtKB-KW"/>
</dbReference>
<dbReference type="InterPro" id="IPR043128">
    <property type="entry name" value="Rev_trsase/Diguanyl_cyclase"/>
</dbReference>
<sequence length="109" mass="12436">METEDESDSDEMPELEDVGVEYPIEGEVLVASANGIEVDEEKIKCIKEWPMPKSVTDVRSFHVLASFYRHFVNDFSTLATLLIEIVKKNVGFNWNFDQENAFEIESDAS</sequence>
<dbReference type="PANTHER" id="PTHR35046">
    <property type="entry name" value="ZINC KNUCKLE (CCHC-TYPE) FAMILY PROTEIN"/>
    <property type="match status" value="1"/>
</dbReference>
<comment type="caution">
    <text evidence="1">The sequence shown here is derived from an EMBL/GenBank/DDBJ whole genome shotgun (WGS) entry which is preliminary data.</text>
</comment>
<dbReference type="InterPro" id="IPR043502">
    <property type="entry name" value="DNA/RNA_pol_sf"/>
</dbReference>
<organism evidence="1 2">
    <name type="scientific">Abeliophyllum distichum</name>
    <dbReference type="NCBI Taxonomy" id="126358"/>
    <lineage>
        <taxon>Eukaryota</taxon>
        <taxon>Viridiplantae</taxon>
        <taxon>Streptophyta</taxon>
        <taxon>Embryophyta</taxon>
        <taxon>Tracheophyta</taxon>
        <taxon>Spermatophyta</taxon>
        <taxon>Magnoliopsida</taxon>
        <taxon>eudicotyledons</taxon>
        <taxon>Gunneridae</taxon>
        <taxon>Pentapetalae</taxon>
        <taxon>asterids</taxon>
        <taxon>lamiids</taxon>
        <taxon>Lamiales</taxon>
        <taxon>Oleaceae</taxon>
        <taxon>Forsythieae</taxon>
        <taxon>Abeliophyllum</taxon>
    </lineage>
</organism>
<gene>
    <name evidence="1" type="ORF">Adt_21259</name>
</gene>
<evidence type="ECO:0000313" key="1">
    <source>
        <dbReference type="EMBL" id="KAL2505638.1"/>
    </source>
</evidence>
<name>A0ABD1SZ64_9LAMI</name>
<accession>A0ABD1SZ64</accession>
<keyword evidence="1" id="KW-0548">Nucleotidyltransferase</keyword>
<keyword evidence="1" id="KW-0808">Transferase</keyword>
<dbReference type="PANTHER" id="PTHR35046:SF9">
    <property type="entry name" value="RNA-DIRECTED DNA POLYMERASE"/>
    <property type="match status" value="1"/>
</dbReference>
<evidence type="ECO:0000313" key="2">
    <source>
        <dbReference type="Proteomes" id="UP001604336"/>
    </source>
</evidence>
<dbReference type="EMBL" id="JBFOLK010000006">
    <property type="protein sequence ID" value="KAL2505638.1"/>
    <property type="molecule type" value="Genomic_DNA"/>
</dbReference>
<dbReference type="Gene3D" id="3.30.70.270">
    <property type="match status" value="1"/>
</dbReference>
<proteinExistence type="predicted"/>
<keyword evidence="2" id="KW-1185">Reference proteome</keyword>
<keyword evidence="1" id="KW-0695">RNA-directed DNA polymerase</keyword>